<reference evidence="3" key="1">
    <citation type="journal article" date="2014" name="Front. Microbiol.">
        <title>High frequency of phylogenetically diverse reductive dehalogenase-homologous genes in deep subseafloor sedimentary metagenomes.</title>
        <authorList>
            <person name="Kawai M."/>
            <person name="Futagami T."/>
            <person name="Toyoda A."/>
            <person name="Takaki Y."/>
            <person name="Nishi S."/>
            <person name="Hori S."/>
            <person name="Arai W."/>
            <person name="Tsubouchi T."/>
            <person name="Morono Y."/>
            <person name="Uchiyama I."/>
            <person name="Ito T."/>
            <person name="Fujiyama A."/>
            <person name="Inagaki F."/>
            <person name="Takami H."/>
        </authorList>
    </citation>
    <scope>NUCLEOTIDE SEQUENCE</scope>
    <source>
        <strain evidence="3">Expedition CK06-06</strain>
    </source>
</reference>
<dbReference type="GO" id="GO:0051537">
    <property type="term" value="F:2 iron, 2 sulfur cluster binding"/>
    <property type="evidence" value="ECO:0007669"/>
    <property type="project" value="InterPro"/>
</dbReference>
<feature type="domain" description="FAD-binding FR-type" evidence="2">
    <location>
        <begin position="1"/>
        <end position="95"/>
    </location>
</feature>
<feature type="non-terminal residue" evidence="3">
    <location>
        <position position="232"/>
    </location>
</feature>
<dbReference type="GO" id="GO:0006221">
    <property type="term" value="P:pyrimidine nucleotide biosynthetic process"/>
    <property type="evidence" value="ECO:0007669"/>
    <property type="project" value="InterPro"/>
</dbReference>
<dbReference type="PANTHER" id="PTHR43513:SF3">
    <property type="entry name" value="DIHYDROOROTATE DEHYDROGENASE B (NAD(+)), ELECTRON TRANSFER SUBUNIT-RELATED"/>
    <property type="match status" value="1"/>
</dbReference>
<dbReference type="InterPro" id="IPR012165">
    <property type="entry name" value="Cyt_c3_hydrogenase_gsu"/>
</dbReference>
<keyword evidence="1" id="KW-0472">Membrane</keyword>
<dbReference type="GO" id="GO:0016491">
    <property type="term" value="F:oxidoreductase activity"/>
    <property type="evidence" value="ECO:0007669"/>
    <property type="project" value="InterPro"/>
</dbReference>
<evidence type="ECO:0000256" key="1">
    <source>
        <dbReference type="SAM" id="Phobius"/>
    </source>
</evidence>
<evidence type="ECO:0000313" key="3">
    <source>
        <dbReference type="EMBL" id="GAJ14712.1"/>
    </source>
</evidence>
<dbReference type="NCBIfam" id="NF004862">
    <property type="entry name" value="PRK06222.1"/>
    <property type="match status" value="1"/>
</dbReference>
<dbReference type="InterPro" id="IPR039261">
    <property type="entry name" value="FNR_nucleotide-bd"/>
</dbReference>
<dbReference type="PROSITE" id="PS51384">
    <property type="entry name" value="FAD_FR"/>
    <property type="match status" value="1"/>
</dbReference>
<evidence type="ECO:0000259" key="2">
    <source>
        <dbReference type="PROSITE" id="PS51384"/>
    </source>
</evidence>
<dbReference type="SUPFAM" id="SSF52343">
    <property type="entry name" value="Ferredoxin reductase-like, C-terminal NADP-linked domain"/>
    <property type="match status" value="1"/>
</dbReference>
<sequence length="232" mass="24950">MYEILLKQDLVPDIHLLKIAASNVAKKAQPGQFVIIRIDERGERIPLTIADWDREEGSVTIVFMEVGTTTHRIALLEAGDSIADFIGPLGLPTHIEKFGTVVCVAGGFAVATIVPIARALRARGNKVISIMGARSKNLLFWEDELGSVSDQLIVTTDDGSYARKGVVTEPLKELLEGGERIDRVIAIGPSIMMKFCAKTTEPFGVKTIVSLNPIMVDGTGMCGCCRVSVGGV</sequence>
<dbReference type="InterPro" id="IPR050353">
    <property type="entry name" value="PyrK_electron_transfer"/>
</dbReference>
<organism evidence="3">
    <name type="scientific">marine sediment metagenome</name>
    <dbReference type="NCBI Taxonomy" id="412755"/>
    <lineage>
        <taxon>unclassified sequences</taxon>
        <taxon>metagenomes</taxon>
        <taxon>ecological metagenomes</taxon>
    </lineage>
</organism>
<dbReference type="PANTHER" id="PTHR43513">
    <property type="entry name" value="DIHYDROOROTATE DEHYDROGENASE B (NAD(+)), ELECTRON TRANSFER SUBUNIT"/>
    <property type="match status" value="1"/>
</dbReference>
<dbReference type="EMBL" id="BARW01031277">
    <property type="protein sequence ID" value="GAJ14712.1"/>
    <property type="molecule type" value="Genomic_DNA"/>
</dbReference>
<protein>
    <recommendedName>
        <fullName evidence="2">FAD-binding FR-type domain-containing protein</fullName>
    </recommendedName>
</protein>
<proteinExistence type="predicted"/>
<dbReference type="PIRSF" id="PIRSF006816">
    <property type="entry name" value="Cyc3_hyd_g"/>
    <property type="match status" value="1"/>
</dbReference>
<gene>
    <name evidence="3" type="ORF">S12H4_49790</name>
</gene>
<keyword evidence="1" id="KW-0812">Transmembrane</keyword>
<feature type="transmembrane region" description="Helical" evidence="1">
    <location>
        <begin position="98"/>
        <end position="120"/>
    </location>
</feature>
<dbReference type="InterPro" id="IPR017938">
    <property type="entry name" value="Riboflavin_synthase-like_b-brl"/>
</dbReference>
<name>X1VC20_9ZZZZ</name>
<dbReference type="GO" id="GO:0050660">
    <property type="term" value="F:flavin adenine dinucleotide binding"/>
    <property type="evidence" value="ECO:0007669"/>
    <property type="project" value="InterPro"/>
</dbReference>
<dbReference type="Gene3D" id="2.40.30.10">
    <property type="entry name" value="Translation factors"/>
    <property type="match status" value="1"/>
</dbReference>
<dbReference type="SUPFAM" id="SSF63380">
    <property type="entry name" value="Riboflavin synthase domain-like"/>
    <property type="match status" value="1"/>
</dbReference>
<dbReference type="CDD" id="cd06219">
    <property type="entry name" value="DHOD_e_trans_like1"/>
    <property type="match status" value="1"/>
</dbReference>
<keyword evidence="1" id="KW-1133">Transmembrane helix</keyword>
<dbReference type="InterPro" id="IPR017927">
    <property type="entry name" value="FAD-bd_FR_type"/>
</dbReference>
<accession>X1VC20</accession>
<dbReference type="Gene3D" id="3.40.50.80">
    <property type="entry name" value="Nucleotide-binding domain of ferredoxin-NADP reductase (FNR) module"/>
    <property type="match status" value="1"/>
</dbReference>
<comment type="caution">
    <text evidence="3">The sequence shown here is derived from an EMBL/GenBank/DDBJ whole genome shotgun (WGS) entry which is preliminary data.</text>
</comment>
<dbReference type="AlphaFoldDB" id="X1VC20"/>